<dbReference type="GO" id="GO:0009244">
    <property type="term" value="P:lipopolysaccharide core region biosynthetic process"/>
    <property type="evidence" value="ECO:0007669"/>
    <property type="project" value="TreeGrafter"/>
</dbReference>
<reference evidence="4 5" key="1">
    <citation type="submission" date="2019-03" db="EMBL/GenBank/DDBJ databases">
        <title>Genomic Encyclopedia of Type Strains, Phase IV (KMG-IV): sequencing the most valuable type-strain genomes for metagenomic binning, comparative biology and taxonomic classification.</title>
        <authorList>
            <person name="Goeker M."/>
        </authorList>
    </citation>
    <scope>NUCLEOTIDE SEQUENCE [LARGE SCALE GENOMIC DNA]</scope>
    <source>
        <strain evidence="4 5">DSM 12121</strain>
    </source>
</reference>
<dbReference type="InterPro" id="IPR051199">
    <property type="entry name" value="LPS_LOS_Heptosyltrfase"/>
</dbReference>
<dbReference type="PANTHER" id="PTHR30160:SF1">
    <property type="entry name" value="LIPOPOLYSACCHARIDE 1,2-N-ACETYLGLUCOSAMINETRANSFERASE-RELATED"/>
    <property type="match status" value="1"/>
</dbReference>
<dbReference type="Pfam" id="PF01075">
    <property type="entry name" value="Glyco_transf_9"/>
    <property type="match status" value="1"/>
</dbReference>
<accession>A0A4R6EEN4</accession>
<keyword evidence="1" id="KW-0328">Glycosyltransferase</keyword>
<evidence type="ECO:0000256" key="3">
    <source>
        <dbReference type="SAM" id="SignalP"/>
    </source>
</evidence>
<dbReference type="GO" id="GO:0005829">
    <property type="term" value="C:cytosol"/>
    <property type="evidence" value="ECO:0007669"/>
    <property type="project" value="TreeGrafter"/>
</dbReference>
<evidence type="ECO:0000256" key="2">
    <source>
        <dbReference type="ARBA" id="ARBA00022679"/>
    </source>
</evidence>
<feature type="signal peptide" evidence="3">
    <location>
        <begin position="1"/>
        <end position="33"/>
    </location>
</feature>
<keyword evidence="5" id="KW-1185">Reference proteome</keyword>
<name>A0A4R6EEN4_9RHOO</name>
<dbReference type="PANTHER" id="PTHR30160">
    <property type="entry name" value="TETRAACYLDISACCHARIDE 4'-KINASE-RELATED"/>
    <property type="match status" value="1"/>
</dbReference>
<dbReference type="Proteomes" id="UP000295129">
    <property type="component" value="Unassembled WGS sequence"/>
</dbReference>
<gene>
    <name evidence="4" type="ORF">C7389_103287</name>
</gene>
<dbReference type="GO" id="GO:0008713">
    <property type="term" value="F:ADP-heptose-lipopolysaccharide heptosyltransferase activity"/>
    <property type="evidence" value="ECO:0007669"/>
    <property type="project" value="TreeGrafter"/>
</dbReference>
<protein>
    <recommendedName>
        <fullName evidence="6">ADP-heptose:LPS heptosyltransferase</fullName>
    </recommendedName>
</protein>
<dbReference type="EMBL" id="SNVV01000003">
    <property type="protein sequence ID" value="TDN55949.1"/>
    <property type="molecule type" value="Genomic_DNA"/>
</dbReference>
<organism evidence="4 5">
    <name type="scientific">Azoarcus indigens</name>
    <dbReference type="NCBI Taxonomy" id="29545"/>
    <lineage>
        <taxon>Bacteria</taxon>
        <taxon>Pseudomonadati</taxon>
        <taxon>Pseudomonadota</taxon>
        <taxon>Betaproteobacteria</taxon>
        <taxon>Rhodocyclales</taxon>
        <taxon>Zoogloeaceae</taxon>
        <taxon>Azoarcus</taxon>
    </lineage>
</organism>
<dbReference type="InterPro" id="IPR002201">
    <property type="entry name" value="Glyco_trans_9"/>
</dbReference>
<evidence type="ECO:0000313" key="4">
    <source>
        <dbReference type="EMBL" id="TDN55949.1"/>
    </source>
</evidence>
<evidence type="ECO:0000256" key="1">
    <source>
        <dbReference type="ARBA" id="ARBA00022676"/>
    </source>
</evidence>
<proteinExistence type="predicted"/>
<dbReference type="CDD" id="cd03789">
    <property type="entry name" value="GT9_LPS_heptosyltransferase"/>
    <property type="match status" value="1"/>
</dbReference>
<dbReference type="SUPFAM" id="SSF53756">
    <property type="entry name" value="UDP-Glycosyltransferase/glycogen phosphorylase"/>
    <property type="match status" value="1"/>
</dbReference>
<dbReference type="OrthoDB" id="9807356at2"/>
<keyword evidence="2" id="KW-0808">Transferase</keyword>
<evidence type="ECO:0008006" key="6">
    <source>
        <dbReference type="Google" id="ProtNLM"/>
    </source>
</evidence>
<comment type="caution">
    <text evidence="4">The sequence shown here is derived from an EMBL/GenBank/DDBJ whole genome shotgun (WGS) entry which is preliminary data.</text>
</comment>
<dbReference type="RefSeq" id="WP_133589279.1">
    <property type="nucleotide sequence ID" value="NZ_SNVV01000003.1"/>
</dbReference>
<dbReference type="AlphaFoldDB" id="A0A4R6EEN4"/>
<evidence type="ECO:0000313" key="5">
    <source>
        <dbReference type="Proteomes" id="UP000295129"/>
    </source>
</evidence>
<dbReference type="Gene3D" id="3.40.50.2000">
    <property type="entry name" value="Glycogen Phosphorylase B"/>
    <property type="match status" value="2"/>
</dbReference>
<keyword evidence="3" id="KW-0732">Signal</keyword>
<feature type="chain" id="PRO_5020737342" description="ADP-heptose:LPS heptosyltransferase" evidence="3">
    <location>
        <begin position="34"/>
        <end position="346"/>
    </location>
</feature>
<sequence length="346" mass="36897">MKTSLLQYRCPRNILVFRALPVAGMLCAVPALRALRAACPEARITLVGLPWARDFTRRYPGYVDDFVAFPGFPGLPEQTPDIPAIPGFLTELQSRRFDLALQMHDESPLANAVAALFDAGANAGFRAAGATGSETDAFLPWPAQGSEIRRLLALTDFLGAPRQGERLEFPLLAEDMQALADSGQADDLPPGGYICLHPNAGAAGERWPPQAFAAVGDALHAATGLPLVLTAAGSDAGHAVQQALHTPARHGQAPLTPGTLAAQLSAARLVVSDDQDIAQLCAALHRPSVTIFRATDMERWAPLERELHPSVWTPPGFAADEGIAEVLRQAEALLARDQPARLRARA</sequence>